<evidence type="ECO:0000313" key="1">
    <source>
        <dbReference type="EMBL" id="KAF2266913.1"/>
    </source>
</evidence>
<organism evidence="1 2">
    <name type="scientific">Lojkania enalia</name>
    <dbReference type="NCBI Taxonomy" id="147567"/>
    <lineage>
        <taxon>Eukaryota</taxon>
        <taxon>Fungi</taxon>
        <taxon>Dikarya</taxon>
        <taxon>Ascomycota</taxon>
        <taxon>Pezizomycotina</taxon>
        <taxon>Dothideomycetes</taxon>
        <taxon>Pleosporomycetidae</taxon>
        <taxon>Pleosporales</taxon>
        <taxon>Pleosporales incertae sedis</taxon>
        <taxon>Lojkania</taxon>
    </lineage>
</organism>
<dbReference type="PANTHER" id="PTHR42085:SF1">
    <property type="entry name" value="F-BOX DOMAIN-CONTAINING PROTEIN"/>
    <property type="match status" value="1"/>
</dbReference>
<proteinExistence type="predicted"/>
<dbReference type="PANTHER" id="PTHR42085">
    <property type="entry name" value="F-BOX DOMAIN-CONTAINING PROTEIN"/>
    <property type="match status" value="1"/>
</dbReference>
<comment type="caution">
    <text evidence="1">The sequence shown here is derived from an EMBL/GenBank/DDBJ whole genome shotgun (WGS) entry which is preliminary data.</text>
</comment>
<dbReference type="InterPro" id="IPR038883">
    <property type="entry name" value="AN11006-like"/>
</dbReference>
<gene>
    <name evidence="1" type="ORF">CC78DRAFT_111136</name>
</gene>
<protein>
    <recommendedName>
        <fullName evidence="3">F-box domain-containing protein</fullName>
    </recommendedName>
</protein>
<keyword evidence="2" id="KW-1185">Reference proteome</keyword>
<name>A0A9P4KFU5_9PLEO</name>
<dbReference type="Proteomes" id="UP000800093">
    <property type="component" value="Unassembled WGS sequence"/>
</dbReference>
<dbReference type="OrthoDB" id="2951834at2759"/>
<sequence>MVVPSMAPIFRLPVELRYEIYRCLCRDEFICYPFCNSPITAINLEAPPRQLLLTCHQIYDEVRTYYYGTATFRLASIGTSQIKREDISAGTLIALGEARKVELMLMWNMNGNRKKRGPSSWPWWMNGWLEEQVALLRDVAHKLEVVAIAVRDASHYRDWEQKKPMLEPLQLLKGKIQFAVTEVIAADDIEENLRQDIEGYVRELNSS</sequence>
<dbReference type="AlphaFoldDB" id="A0A9P4KFU5"/>
<reference evidence="2" key="1">
    <citation type="journal article" date="2020" name="Stud. Mycol.">
        <title>101 Dothideomycetes genomes: A test case for predicting lifestyles and emergence of pathogens.</title>
        <authorList>
            <person name="Haridas S."/>
            <person name="Albert R."/>
            <person name="Binder M."/>
            <person name="Bloem J."/>
            <person name="LaButti K."/>
            <person name="Salamov A."/>
            <person name="Andreopoulos B."/>
            <person name="Baker S."/>
            <person name="Barry K."/>
            <person name="Bills G."/>
            <person name="Bluhm B."/>
            <person name="Cannon C."/>
            <person name="Castanera R."/>
            <person name="Culley D."/>
            <person name="Daum C."/>
            <person name="Ezra D."/>
            <person name="Gonzalez J."/>
            <person name="Henrissat B."/>
            <person name="Kuo A."/>
            <person name="Liang C."/>
            <person name="Lipzen A."/>
            <person name="Lutzoni F."/>
            <person name="Magnuson J."/>
            <person name="Mondo S."/>
            <person name="Nolan M."/>
            <person name="Ohm R."/>
            <person name="Pangilinan J."/>
            <person name="Park H.-J."/>
            <person name="Ramirez L."/>
            <person name="Alfaro M."/>
            <person name="Sun H."/>
            <person name="Tritt A."/>
            <person name="Yoshinaga Y."/>
            <person name="Zwiers L.-H."/>
            <person name="Turgeon B."/>
            <person name="Goodwin S."/>
            <person name="Spatafora J."/>
            <person name="Crous P."/>
            <person name="Grigoriev I."/>
        </authorList>
    </citation>
    <scope>NUCLEOTIDE SEQUENCE [LARGE SCALE GENOMIC DNA]</scope>
    <source>
        <strain evidence="2">CBS 304.66</strain>
    </source>
</reference>
<evidence type="ECO:0000313" key="2">
    <source>
        <dbReference type="Proteomes" id="UP000800093"/>
    </source>
</evidence>
<dbReference type="EMBL" id="ML986595">
    <property type="protein sequence ID" value="KAF2266913.1"/>
    <property type="molecule type" value="Genomic_DNA"/>
</dbReference>
<accession>A0A9P4KFU5</accession>
<evidence type="ECO:0008006" key="3">
    <source>
        <dbReference type="Google" id="ProtNLM"/>
    </source>
</evidence>